<gene>
    <name evidence="2" type="ORF">FRX31_027176</name>
</gene>
<evidence type="ECO:0000313" key="2">
    <source>
        <dbReference type="EMBL" id="KAF5183236.1"/>
    </source>
</evidence>
<dbReference type="Proteomes" id="UP000554482">
    <property type="component" value="Unassembled WGS sequence"/>
</dbReference>
<reference evidence="2 3" key="1">
    <citation type="submission" date="2020-06" db="EMBL/GenBank/DDBJ databases">
        <title>Transcriptomic and genomic resources for Thalictrum thalictroides and T. hernandezii: Facilitating candidate gene discovery in an emerging model plant lineage.</title>
        <authorList>
            <person name="Arias T."/>
            <person name="Riano-Pachon D.M."/>
            <person name="Di Stilio V.S."/>
        </authorList>
    </citation>
    <scope>NUCLEOTIDE SEQUENCE [LARGE SCALE GENOMIC DNA]</scope>
    <source>
        <strain evidence="3">cv. WT478/WT964</strain>
        <tissue evidence="2">Leaves</tissue>
    </source>
</reference>
<sequence>MPRKSYKPSNRQREMNVVKTTVENPQQMNNNDQEEEDTDDDVVDVRGCEAYPPDQERVLKDTDEETGTSSMGHSHPRDANKLNFEMSKDIILTSVYWKSEYLSAQNATGFYQRDTDEVTVKKVLLEKFNLDPTYHERH</sequence>
<dbReference type="OrthoDB" id="6627757at2759"/>
<evidence type="ECO:0000256" key="1">
    <source>
        <dbReference type="SAM" id="MobiDB-lite"/>
    </source>
</evidence>
<keyword evidence="3" id="KW-1185">Reference proteome</keyword>
<accession>A0A7J6VDR1</accession>
<protein>
    <submittedName>
        <fullName evidence="2">Uncharacterized protein</fullName>
    </submittedName>
</protein>
<evidence type="ECO:0000313" key="3">
    <source>
        <dbReference type="Proteomes" id="UP000554482"/>
    </source>
</evidence>
<name>A0A7J6VDR1_THATH</name>
<comment type="caution">
    <text evidence="2">The sequence shown here is derived from an EMBL/GenBank/DDBJ whole genome shotgun (WGS) entry which is preliminary data.</text>
</comment>
<proteinExistence type="predicted"/>
<dbReference type="AlphaFoldDB" id="A0A7J6VDR1"/>
<feature type="region of interest" description="Disordered" evidence="1">
    <location>
        <begin position="1"/>
        <end position="80"/>
    </location>
</feature>
<dbReference type="EMBL" id="JABWDY010033753">
    <property type="protein sequence ID" value="KAF5183236.1"/>
    <property type="molecule type" value="Genomic_DNA"/>
</dbReference>
<feature type="compositionally biased region" description="Acidic residues" evidence="1">
    <location>
        <begin position="32"/>
        <end position="42"/>
    </location>
</feature>
<organism evidence="2 3">
    <name type="scientific">Thalictrum thalictroides</name>
    <name type="common">Rue-anemone</name>
    <name type="synonym">Anemone thalictroides</name>
    <dbReference type="NCBI Taxonomy" id="46969"/>
    <lineage>
        <taxon>Eukaryota</taxon>
        <taxon>Viridiplantae</taxon>
        <taxon>Streptophyta</taxon>
        <taxon>Embryophyta</taxon>
        <taxon>Tracheophyta</taxon>
        <taxon>Spermatophyta</taxon>
        <taxon>Magnoliopsida</taxon>
        <taxon>Ranunculales</taxon>
        <taxon>Ranunculaceae</taxon>
        <taxon>Thalictroideae</taxon>
        <taxon>Thalictrum</taxon>
    </lineage>
</organism>